<accession>A0AAW8AMT7</accession>
<name>A0AAW8AMT7_KLEPN</name>
<keyword evidence="1" id="KW-0732">Signal</keyword>
<dbReference type="AlphaFoldDB" id="A0AAW8AMT7"/>
<proteinExistence type="predicted"/>
<dbReference type="EMBL" id="JAUUIA010000045">
    <property type="protein sequence ID" value="MDP0970802.1"/>
    <property type="molecule type" value="Genomic_DNA"/>
</dbReference>
<gene>
    <name evidence="2" type="ORF">Q6294_27870</name>
</gene>
<dbReference type="Proteomes" id="UP001244490">
    <property type="component" value="Unassembled WGS sequence"/>
</dbReference>
<feature type="chain" id="PRO_5043857764" evidence="1">
    <location>
        <begin position="22"/>
        <end position="265"/>
    </location>
</feature>
<evidence type="ECO:0000256" key="1">
    <source>
        <dbReference type="SAM" id="SignalP"/>
    </source>
</evidence>
<dbReference type="RefSeq" id="WP_119127103.1">
    <property type="nucleotide sequence ID" value="NZ_CP153598.1"/>
</dbReference>
<dbReference type="InterPro" id="IPR019613">
    <property type="entry name" value="DUF4198"/>
</dbReference>
<comment type="caution">
    <text evidence="2">The sequence shown here is derived from an EMBL/GenBank/DDBJ whole genome shotgun (WGS) entry which is preliminary data.</text>
</comment>
<feature type="signal peptide" evidence="1">
    <location>
        <begin position="1"/>
        <end position="21"/>
    </location>
</feature>
<sequence length="265" mass="29408">MMKKTFHIAALCLITSGHVLAHDVWITGKQVQDNVIAEVGYGHNFPARGTIPDRRAFFESPRIYDGKETITLKPTSTDYVYKTGSAGKENGYVLSTHMKPGYWSRTSSGWKPVSREGRNDVAYCEFVTKYAKSFIPGEQRMPAQLYQSPAGHELEIIPLSDISRISDGVKLKVLYKRSPLAGAALEFDSVSYLASSGHNHDGADEHRHPVHKAELTAVSDGNGIITLSSLHAGQWLAKVRNKQNYPDRRLCDETVDVATLSFSRN</sequence>
<dbReference type="Pfam" id="PF10670">
    <property type="entry name" value="DUF4198"/>
    <property type="match status" value="1"/>
</dbReference>
<evidence type="ECO:0000313" key="3">
    <source>
        <dbReference type="Proteomes" id="UP001244490"/>
    </source>
</evidence>
<evidence type="ECO:0000313" key="2">
    <source>
        <dbReference type="EMBL" id="MDP0970802.1"/>
    </source>
</evidence>
<organism evidence="2 3">
    <name type="scientific">Klebsiella pneumoniae</name>
    <dbReference type="NCBI Taxonomy" id="573"/>
    <lineage>
        <taxon>Bacteria</taxon>
        <taxon>Pseudomonadati</taxon>
        <taxon>Pseudomonadota</taxon>
        <taxon>Gammaproteobacteria</taxon>
        <taxon>Enterobacterales</taxon>
        <taxon>Enterobacteriaceae</taxon>
        <taxon>Klebsiella/Raoultella group</taxon>
        <taxon>Klebsiella</taxon>
        <taxon>Klebsiella pneumoniae complex</taxon>
    </lineage>
</organism>
<reference evidence="2" key="1">
    <citation type="submission" date="2023-07" db="EMBL/GenBank/DDBJ databases">
        <authorList>
            <person name="Peng Z."/>
        </authorList>
    </citation>
    <scope>NUCLEOTIDE SEQUENCE</scope>
    <source>
        <strain evidence="2">KP219</strain>
    </source>
</reference>
<protein>
    <submittedName>
        <fullName evidence="2">DUF4198 domain-containing protein</fullName>
    </submittedName>
</protein>